<evidence type="ECO:0000313" key="7">
    <source>
        <dbReference type="Proteomes" id="UP001198182"/>
    </source>
</evidence>
<feature type="binding site" evidence="4">
    <location>
        <position position="63"/>
    </location>
    <ligand>
        <name>Zn(2+)</name>
        <dbReference type="ChEBI" id="CHEBI:29105"/>
    </ligand>
</feature>
<feature type="binding site" evidence="4">
    <location>
        <position position="209"/>
    </location>
    <ligand>
        <name>Zn(2+)</name>
        <dbReference type="ChEBI" id="CHEBI:29105"/>
    </ligand>
</feature>
<feature type="binding site" evidence="4">
    <location>
        <position position="297"/>
    </location>
    <ligand>
        <name>substrate</name>
    </ligand>
</feature>
<dbReference type="EMBL" id="JAJEQR010000003">
    <property type="protein sequence ID" value="MCC2229662.1"/>
    <property type="molecule type" value="Genomic_DNA"/>
</dbReference>
<dbReference type="HAMAP" id="MF_01281">
    <property type="entry name" value="MTA_SAH_deamin"/>
    <property type="match status" value="1"/>
</dbReference>
<proteinExistence type="inferred from homology"/>
<evidence type="ECO:0000256" key="1">
    <source>
        <dbReference type="ARBA" id="ARBA00022723"/>
    </source>
</evidence>
<organism evidence="6 7">
    <name type="scientific">Hominifimenecus microfluidus</name>
    <dbReference type="NCBI Taxonomy" id="2885348"/>
    <lineage>
        <taxon>Bacteria</taxon>
        <taxon>Bacillati</taxon>
        <taxon>Bacillota</taxon>
        <taxon>Clostridia</taxon>
        <taxon>Lachnospirales</taxon>
        <taxon>Lachnospiraceae</taxon>
        <taxon>Hominifimenecus</taxon>
    </lineage>
</organism>
<comment type="catalytic activity">
    <reaction evidence="4">
        <text>S-adenosyl-L-homocysteine + H2O + H(+) = S-inosyl-L-homocysteine + NH4(+)</text>
        <dbReference type="Rhea" id="RHEA:20716"/>
        <dbReference type="ChEBI" id="CHEBI:15377"/>
        <dbReference type="ChEBI" id="CHEBI:15378"/>
        <dbReference type="ChEBI" id="CHEBI:28938"/>
        <dbReference type="ChEBI" id="CHEBI:57856"/>
        <dbReference type="ChEBI" id="CHEBI:57985"/>
        <dbReference type="EC" id="3.5.4.28"/>
    </reaction>
</comment>
<dbReference type="InterPro" id="IPR050287">
    <property type="entry name" value="MTA/SAH_deaminase"/>
</dbReference>
<dbReference type="AlphaFoldDB" id="A0AAE3E855"/>
<feature type="binding site" evidence="4">
    <location>
        <position position="182"/>
    </location>
    <ligand>
        <name>substrate</name>
    </ligand>
</feature>
<dbReference type="GO" id="GO:0090614">
    <property type="term" value="F:5'-methylthioadenosine deaminase activity"/>
    <property type="evidence" value="ECO:0007669"/>
    <property type="project" value="UniProtKB-UniRule"/>
</dbReference>
<feature type="binding site" evidence="4">
    <location>
        <position position="297"/>
    </location>
    <ligand>
        <name>Zn(2+)</name>
        <dbReference type="ChEBI" id="CHEBI:29105"/>
    </ligand>
</feature>
<feature type="binding site" evidence="4">
    <location>
        <position position="212"/>
    </location>
    <ligand>
        <name>substrate</name>
    </ligand>
</feature>
<dbReference type="RefSeq" id="WP_308452449.1">
    <property type="nucleotide sequence ID" value="NZ_JAJEQR010000003.1"/>
</dbReference>
<dbReference type="SUPFAM" id="SSF51338">
    <property type="entry name" value="Composite domain of metallo-dependent hydrolases"/>
    <property type="match status" value="1"/>
</dbReference>
<dbReference type="SUPFAM" id="SSF51556">
    <property type="entry name" value="Metallo-dependent hydrolases"/>
    <property type="match status" value="1"/>
</dbReference>
<dbReference type="Gene3D" id="3.20.20.140">
    <property type="entry name" value="Metal-dependent hydrolases"/>
    <property type="match status" value="1"/>
</dbReference>
<evidence type="ECO:0000259" key="5">
    <source>
        <dbReference type="Pfam" id="PF01979"/>
    </source>
</evidence>
<dbReference type="FunFam" id="3.20.20.140:FF:000014">
    <property type="entry name" value="5-methylthioadenosine/S-adenosylhomocysteine deaminase"/>
    <property type="match status" value="1"/>
</dbReference>
<evidence type="ECO:0000256" key="2">
    <source>
        <dbReference type="ARBA" id="ARBA00022801"/>
    </source>
</evidence>
<dbReference type="InterPro" id="IPR023512">
    <property type="entry name" value="Deaminase_MtaD/DadD"/>
</dbReference>
<gene>
    <name evidence="4" type="primary">mtaD</name>
    <name evidence="6" type="ORF">LKD81_01420</name>
</gene>
<keyword evidence="2 4" id="KW-0378">Hydrolase</keyword>
<feature type="binding site" evidence="4">
    <location>
        <position position="92"/>
    </location>
    <ligand>
        <name>substrate</name>
    </ligand>
</feature>
<dbReference type="PANTHER" id="PTHR43794">
    <property type="entry name" value="AMINOHYDROLASE SSNA-RELATED"/>
    <property type="match status" value="1"/>
</dbReference>
<reference evidence="6" key="1">
    <citation type="submission" date="2021-10" db="EMBL/GenBank/DDBJ databases">
        <title>Anaerobic single-cell dispensing facilitates the cultivation of human gut bacteria.</title>
        <authorList>
            <person name="Afrizal A."/>
        </authorList>
    </citation>
    <scope>NUCLEOTIDE SEQUENCE</scope>
    <source>
        <strain evidence="6">CLA-AA-H215</strain>
    </source>
</reference>
<evidence type="ECO:0000256" key="4">
    <source>
        <dbReference type="HAMAP-Rule" id="MF_01281"/>
    </source>
</evidence>
<dbReference type="GO" id="GO:0050270">
    <property type="term" value="F:S-adenosylhomocysteine deaminase activity"/>
    <property type="evidence" value="ECO:0007669"/>
    <property type="project" value="UniProtKB-UniRule"/>
</dbReference>
<feature type="binding site" evidence="4">
    <location>
        <position position="65"/>
    </location>
    <ligand>
        <name>Zn(2+)</name>
        <dbReference type="ChEBI" id="CHEBI:29105"/>
    </ligand>
</feature>
<protein>
    <recommendedName>
        <fullName evidence="4">5-methylthioadenosine/S-adenosylhomocysteine deaminase</fullName>
        <shortName evidence="4">MTA/SAH deaminase</shortName>
        <ecNumber evidence="4">3.5.4.28</ecNumber>
        <ecNumber evidence="4">3.5.4.31</ecNumber>
    </recommendedName>
</protein>
<dbReference type="Pfam" id="PF01979">
    <property type="entry name" value="Amidohydro_1"/>
    <property type="match status" value="1"/>
</dbReference>
<keyword evidence="7" id="KW-1185">Reference proteome</keyword>
<comment type="caution">
    <text evidence="4">Lacks conserved residue(s) required for the propagation of feature annotation.</text>
</comment>
<dbReference type="CDD" id="cd01298">
    <property type="entry name" value="ATZ_TRZ_like"/>
    <property type="match status" value="1"/>
</dbReference>
<dbReference type="InterPro" id="IPR032466">
    <property type="entry name" value="Metal_Hydrolase"/>
</dbReference>
<dbReference type="InterPro" id="IPR006680">
    <property type="entry name" value="Amidohydro-rel"/>
</dbReference>
<feature type="binding site" evidence="4">
    <location>
        <position position="144"/>
    </location>
    <ligand>
        <name>substrate</name>
    </ligand>
</feature>
<keyword evidence="1 4" id="KW-0479">Metal-binding</keyword>
<comment type="catalytic activity">
    <reaction evidence="4">
        <text>S-methyl-5'-thioadenosine + H2O + H(+) = S-methyl-5'-thioinosine + NH4(+)</text>
        <dbReference type="Rhea" id="RHEA:25025"/>
        <dbReference type="ChEBI" id="CHEBI:15377"/>
        <dbReference type="ChEBI" id="CHEBI:15378"/>
        <dbReference type="ChEBI" id="CHEBI:17509"/>
        <dbReference type="ChEBI" id="CHEBI:28938"/>
        <dbReference type="ChEBI" id="CHEBI:48595"/>
        <dbReference type="EC" id="3.5.4.31"/>
    </reaction>
</comment>
<dbReference type="Gene3D" id="2.30.40.10">
    <property type="entry name" value="Urease, subunit C, domain 1"/>
    <property type="match status" value="1"/>
</dbReference>
<dbReference type="EC" id="3.5.4.31" evidence="4"/>
<keyword evidence="3 4" id="KW-0862">Zinc</keyword>
<comment type="caution">
    <text evidence="6">The sequence shown here is derived from an EMBL/GenBank/DDBJ whole genome shotgun (WGS) entry which is preliminary data.</text>
</comment>
<evidence type="ECO:0000256" key="3">
    <source>
        <dbReference type="ARBA" id="ARBA00022833"/>
    </source>
</evidence>
<comment type="cofactor">
    <cofactor evidence="4">
        <name>Zn(2+)</name>
        <dbReference type="ChEBI" id="CHEBI:29105"/>
    </cofactor>
    <text evidence="4">Binds 1 zinc ion per subunit.</text>
</comment>
<sequence length="424" mass="46685">MKIKIESPQVLLSEGEGFAVRPADIYIEEDKIISVGEKVTDFVPDRTIDGTDKLVIPGLINMHTHNYMTVFRNLADDVSFNEWLFERVMPREDKMTPEDAYLGATLGIMEMLRSGTTCFNDMQMHIHQTTKAAVDAGIRASIGRGLSGDADEEGGEMRIRQALEEMEAWKDEPLLTFTMAPHAPYTCTGKYMQKAAAIAREKNVPLHIHLSESTFEVENMKKEQGMSPIAYADSLGLLDQPVIIAHCVKVDDEDIRLLAKPTVSVVTNPASNMKLGNGFAPIPKMLEAGVNVCIGTDGAASNNALNLFREMGLVTLIHKGAMGDAESVSAVQALKMATENAAKALGRADSLGRIAKGYQADLAILDLNAPQMMPRNNIVSSLTYSANGSEVETVIVRGEIVMENRRFTRIDEEWVRSEVRRREV</sequence>
<dbReference type="GO" id="GO:0046872">
    <property type="term" value="F:metal ion binding"/>
    <property type="evidence" value="ECO:0007669"/>
    <property type="project" value="UniProtKB-KW"/>
</dbReference>
<dbReference type="PANTHER" id="PTHR43794:SF11">
    <property type="entry name" value="AMIDOHYDROLASE-RELATED DOMAIN-CONTAINING PROTEIN"/>
    <property type="match status" value="1"/>
</dbReference>
<comment type="similarity">
    <text evidence="4">Belongs to the metallo-dependent hydrolases superfamily. MTA/SAH deaminase family.</text>
</comment>
<name>A0AAE3E855_9FIRM</name>
<dbReference type="InterPro" id="IPR011059">
    <property type="entry name" value="Metal-dep_hydrolase_composite"/>
</dbReference>
<feature type="domain" description="Amidohydrolase-related" evidence="5">
    <location>
        <begin position="54"/>
        <end position="401"/>
    </location>
</feature>
<evidence type="ECO:0000313" key="6">
    <source>
        <dbReference type="EMBL" id="MCC2229662.1"/>
    </source>
</evidence>
<accession>A0AAE3E855</accession>
<dbReference type="Proteomes" id="UP001198182">
    <property type="component" value="Unassembled WGS sequence"/>
</dbReference>
<dbReference type="EC" id="3.5.4.28" evidence="4"/>
<comment type="function">
    <text evidence="4">Catalyzes the deamination of 5-methylthioadenosine and S-adenosyl-L-homocysteine into 5-methylthioinosine and S-inosyl-L-homocysteine, respectively. Is also able to deaminate adenosine.</text>
</comment>